<keyword evidence="3" id="KW-1185">Reference proteome</keyword>
<dbReference type="Proteomes" id="UP000789570">
    <property type="component" value="Unassembled WGS sequence"/>
</dbReference>
<evidence type="ECO:0000313" key="3">
    <source>
        <dbReference type="Proteomes" id="UP000789570"/>
    </source>
</evidence>
<organism evidence="2 3">
    <name type="scientific">Funneliformis caledonium</name>
    <dbReference type="NCBI Taxonomy" id="1117310"/>
    <lineage>
        <taxon>Eukaryota</taxon>
        <taxon>Fungi</taxon>
        <taxon>Fungi incertae sedis</taxon>
        <taxon>Mucoromycota</taxon>
        <taxon>Glomeromycotina</taxon>
        <taxon>Glomeromycetes</taxon>
        <taxon>Glomerales</taxon>
        <taxon>Glomeraceae</taxon>
        <taxon>Funneliformis</taxon>
    </lineage>
</organism>
<protein>
    <submittedName>
        <fullName evidence="2">14572_t:CDS:1</fullName>
    </submittedName>
</protein>
<feature type="region of interest" description="Disordered" evidence="1">
    <location>
        <begin position="316"/>
        <end position="340"/>
    </location>
</feature>
<name>A0A9N9HV34_9GLOM</name>
<sequence>TRASTRISTNLLSQQQASHKKSLTNLPPQAFTSHTTTLSSQSPTTASIIKALFKESDNGFSKNLLPIDSEQTYEFLQNRDHNDYYLVPVDFLEKLNGQNKREDSLSPIFFEKGIVAITKEIQKITLYPTAELFKEHLESYVEKHSKGYIKDIGKHRWDSRFYSEYMAICLEKMRHRRSAIAKDIRLSLFKVFPEVPEIKANAGTKIAEWKRNPRVAEAYLDIWKADDSGLLTINTIIMKAMPREDREVCIKPSIVAFALAVCSIVLNPRSKDIRCTEEAIKKRCSIFLERLNMQLIPIEEDIADIHDDLKNNEGLKDYNDTVEGETQEPYSKSEDASLFD</sequence>
<gene>
    <name evidence="2" type="ORF">FCALED_LOCUS13771</name>
</gene>
<reference evidence="2" key="1">
    <citation type="submission" date="2021-06" db="EMBL/GenBank/DDBJ databases">
        <authorList>
            <person name="Kallberg Y."/>
            <person name="Tangrot J."/>
            <person name="Rosling A."/>
        </authorList>
    </citation>
    <scope>NUCLEOTIDE SEQUENCE</scope>
    <source>
        <strain evidence="2">UK204</strain>
    </source>
</reference>
<accession>A0A9N9HV34</accession>
<dbReference type="AlphaFoldDB" id="A0A9N9HV34"/>
<comment type="caution">
    <text evidence="2">The sequence shown here is derived from an EMBL/GenBank/DDBJ whole genome shotgun (WGS) entry which is preliminary data.</text>
</comment>
<evidence type="ECO:0000256" key="1">
    <source>
        <dbReference type="SAM" id="MobiDB-lite"/>
    </source>
</evidence>
<dbReference type="EMBL" id="CAJVPQ010008506">
    <property type="protein sequence ID" value="CAG8707531.1"/>
    <property type="molecule type" value="Genomic_DNA"/>
</dbReference>
<feature type="compositionally biased region" description="Basic and acidic residues" evidence="1">
    <location>
        <begin position="331"/>
        <end position="340"/>
    </location>
</feature>
<proteinExistence type="predicted"/>
<feature type="region of interest" description="Disordered" evidence="1">
    <location>
        <begin position="1"/>
        <end position="40"/>
    </location>
</feature>
<feature type="non-terminal residue" evidence="2">
    <location>
        <position position="340"/>
    </location>
</feature>
<dbReference type="OrthoDB" id="2378787at2759"/>
<evidence type="ECO:0000313" key="2">
    <source>
        <dbReference type="EMBL" id="CAG8707531.1"/>
    </source>
</evidence>